<protein>
    <submittedName>
        <fullName evidence="1">Uncharacterized protein</fullName>
    </submittedName>
</protein>
<dbReference type="Proteomes" id="UP000232003">
    <property type="component" value="Chromosome"/>
</dbReference>
<sequence length="37" mass="3895">MNGKQVTMCQFLDTTGSAFLGKACSFANGAPLQSTLR</sequence>
<dbReference type="AlphaFoldDB" id="A0A2K8T0F7"/>
<dbReference type="KEGG" id="nfl:COO91_07206"/>
<reference evidence="1 2" key="1">
    <citation type="submission" date="2017-11" db="EMBL/GenBank/DDBJ databases">
        <title>Complete genome of a free-living desiccation-tolerant cyanobacterium and its photosynthetic adaptation to extreme terrestrial habitat.</title>
        <authorList>
            <person name="Shang J."/>
        </authorList>
    </citation>
    <scope>NUCLEOTIDE SEQUENCE [LARGE SCALE GENOMIC DNA]</scope>
    <source>
        <strain evidence="1 2">CCNUN1</strain>
    </source>
</reference>
<gene>
    <name evidence="1" type="ORF">COO91_07206</name>
</gene>
<dbReference type="EMBL" id="CP024785">
    <property type="protein sequence ID" value="AUB41161.1"/>
    <property type="molecule type" value="Genomic_DNA"/>
</dbReference>
<evidence type="ECO:0000313" key="1">
    <source>
        <dbReference type="EMBL" id="AUB41161.1"/>
    </source>
</evidence>
<evidence type="ECO:0000313" key="2">
    <source>
        <dbReference type="Proteomes" id="UP000232003"/>
    </source>
</evidence>
<accession>A0A2K8T0F7</accession>
<name>A0A2K8T0F7_9NOSO</name>
<organism evidence="1 2">
    <name type="scientific">Nostoc flagelliforme CCNUN1</name>
    <dbReference type="NCBI Taxonomy" id="2038116"/>
    <lineage>
        <taxon>Bacteria</taxon>
        <taxon>Bacillati</taxon>
        <taxon>Cyanobacteriota</taxon>
        <taxon>Cyanophyceae</taxon>
        <taxon>Nostocales</taxon>
        <taxon>Nostocaceae</taxon>
        <taxon>Nostoc</taxon>
    </lineage>
</organism>
<proteinExistence type="predicted"/>
<keyword evidence="2" id="KW-1185">Reference proteome</keyword>